<protein>
    <recommendedName>
        <fullName evidence="1">PiggyBac transposable element-derived protein domain-containing protein</fullName>
    </recommendedName>
</protein>
<dbReference type="EMBL" id="JAHYIQ010000019">
    <property type="protein sequence ID" value="KAK1124113.1"/>
    <property type="molecule type" value="Genomic_DNA"/>
</dbReference>
<evidence type="ECO:0000313" key="3">
    <source>
        <dbReference type="Proteomes" id="UP001177670"/>
    </source>
</evidence>
<proteinExistence type="predicted"/>
<dbReference type="InterPro" id="IPR029526">
    <property type="entry name" value="PGBD"/>
</dbReference>
<accession>A0AA40FS21</accession>
<keyword evidence="3" id="KW-1185">Reference proteome</keyword>
<dbReference type="Proteomes" id="UP001177670">
    <property type="component" value="Unassembled WGS sequence"/>
</dbReference>
<evidence type="ECO:0000313" key="2">
    <source>
        <dbReference type="EMBL" id="KAK1124113.1"/>
    </source>
</evidence>
<evidence type="ECO:0000259" key="1">
    <source>
        <dbReference type="Pfam" id="PF13843"/>
    </source>
</evidence>
<gene>
    <name evidence="2" type="ORF">K0M31_007137</name>
</gene>
<reference evidence="2" key="1">
    <citation type="submission" date="2021-10" db="EMBL/GenBank/DDBJ databases">
        <title>Melipona bicolor Genome sequencing and assembly.</title>
        <authorList>
            <person name="Araujo N.S."/>
            <person name="Arias M.C."/>
        </authorList>
    </citation>
    <scope>NUCLEOTIDE SEQUENCE</scope>
    <source>
        <strain evidence="2">USP_2M_L1-L4_2017</strain>
        <tissue evidence="2">Whole body</tissue>
    </source>
</reference>
<dbReference type="AlphaFoldDB" id="A0AA40FS21"/>
<name>A0AA40FS21_9HYME</name>
<organism evidence="2 3">
    <name type="scientific">Melipona bicolor</name>
    <dbReference type="NCBI Taxonomy" id="60889"/>
    <lineage>
        <taxon>Eukaryota</taxon>
        <taxon>Metazoa</taxon>
        <taxon>Ecdysozoa</taxon>
        <taxon>Arthropoda</taxon>
        <taxon>Hexapoda</taxon>
        <taxon>Insecta</taxon>
        <taxon>Pterygota</taxon>
        <taxon>Neoptera</taxon>
        <taxon>Endopterygota</taxon>
        <taxon>Hymenoptera</taxon>
        <taxon>Apocrita</taxon>
        <taxon>Aculeata</taxon>
        <taxon>Apoidea</taxon>
        <taxon>Anthophila</taxon>
        <taxon>Apidae</taxon>
        <taxon>Melipona</taxon>
    </lineage>
</organism>
<comment type="caution">
    <text evidence="2">The sequence shown here is derived from an EMBL/GenBank/DDBJ whole genome shotgun (WGS) entry which is preliminary data.</text>
</comment>
<sequence>MDNVVPENQKSGRNWQRIGPSKHAAIVSRQCSLITKSEHIQTIDESFHLLVDDKVVNNVILHINKKAKEYIPPEKQWKPVDRMEIDAFLGLLLFNGRYRELGECKHVESLKCFVPTILCDNNVVRPFCRYTQIYSF</sequence>
<feature type="domain" description="PiggyBac transposable element-derived protein" evidence="1">
    <location>
        <begin position="46"/>
        <end position="99"/>
    </location>
</feature>
<dbReference type="Pfam" id="PF13843">
    <property type="entry name" value="DDE_Tnp_1_7"/>
    <property type="match status" value="1"/>
</dbReference>